<proteinExistence type="predicted"/>
<name>A0AAV7R6A3_PLEWA</name>
<comment type="caution">
    <text evidence="2">The sequence shown here is derived from an EMBL/GenBank/DDBJ whole genome shotgun (WGS) entry which is preliminary data.</text>
</comment>
<feature type="region of interest" description="Disordered" evidence="1">
    <location>
        <begin position="1"/>
        <end position="75"/>
    </location>
</feature>
<sequence>MERRRGDQGHAEGCNEATQTIPEDPRQQRGPQTTASGYKCQRNGTIGGEEEGRRSPGTMGATRHGRGSPAPTIASWWLNKGPQRMRRDWLGWGQGGSEGGLQTPVPGAQSWLREGNRPGRLVAVSVGSPGSGRSPGGWPSRRMSRWEALDPVMEAGCLGGCLGGKP</sequence>
<feature type="region of interest" description="Disordered" evidence="1">
    <location>
        <begin position="87"/>
        <end position="110"/>
    </location>
</feature>
<keyword evidence="3" id="KW-1185">Reference proteome</keyword>
<reference evidence="2" key="1">
    <citation type="journal article" date="2022" name="bioRxiv">
        <title>Sequencing and chromosome-scale assembly of the giantPleurodeles waltlgenome.</title>
        <authorList>
            <person name="Brown T."/>
            <person name="Elewa A."/>
            <person name="Iarovenko S."/>
            <person name="Subramanian E."/>
            <person name="Araus A.J."/>
            <person name="Petzold A."/>
            <person name="Susuki M."/>
            <person name="Suzuki K.-i.T."/>
            <person name="Hayashi T."/>
            <person name="Toyoda A."/>
            <person name="Oliveira C."/>
            <person name="Osipova E."/>
            <person name="Leigh N.D."/>
            <person name="Simon A."/>
            <person name="Yun M.H."/>
        </authorList>
    </citation>
    <scope>NUCLEOTIDE SEQUENCE</scope>
    <source>
        <strain evidence="2">20211129_DDA</strain>
        <tissue evidence="2">Liver</tissue>
    </source>
</reference>
<gene>
    <name evidence="2" type="ORF">NDU88_013276</name>
</gene>
<feature type="region of interest" description="Disordered" evidence="1">
    <location>
        <begin position="123"/>
        <end position="142"/>
    </location>
</feature>
<protein>
    <submittedName>
        <fullName evidence="2">Uncharacterized protein</fullName>
    </submittedName>
</protein>
<organism evidence="2 3">
    <name type="scientific">Pleurodeles waltl</name>
    <name type="common">Iberian ribbed newt</name>
    <dbReference type="NCBI Taxonomy" id="8319"/>
    <lineage>
        <taxon>Eukaryota</taxon>
        <taxon>Metazoa</taxon>
        <taxon>Chordata</taxon>
        <taxon>Craniata</taxon>
        <taxon>Vertebrata</taxon>
        <taxon>Euteleostomi</taxon>
        <taxon>Amphibia</taxon>
        <taxon>Batrachia</taxon>
        <taxon>Caudata</taxon>
        <taxon>Salamandroidea</taxon>
        <taxon>Salamandridae</taxon>
        <taxon>Pleurodelinae</taxon>
        <taxon>Pleurodeles</taxon>
    </lineage>
</organism>
<evidence type="ECO:0000313" key="3">
    <source>
        <dbReference type="Proteomes" id="UP001066276"/>
    </source>
</evidence>
<accession>A0AAV7R6A3</accession>
<dbReference type="Proteomes" id="UP001066276">
    <property type="component" value="Chromosome 6"/>
</dbReference>
<dbReference type="AlphaFoldDB" id="A0AAV7R6A3"/>
<evidence type="ECO:0000313" key="2">
    <source>
        <dbReference type="EMBL" id="KAJ1147025.1"/>
    </source>
</evidence>
<dbReference type="EMBL" id="JANPWB010000010">
    <property type="protein sequence ID" value="KAJ1147025.1"/>
    <property type="molecule type" value="Genomic_DNA"/>
</dbReference>
<evidence type="ECO:0000256" key="1">
    <source>
        <dbReference type="SAM" id="MobiDB-lite"/>
    </source>
</evidence>
<feature type="compositionally biased region" description="Basic and acidic residues" evidence="1">
    <location>
        <begin position="1"/>
        <end position="10"/>
    </location>
</feature>